<feature type="region of interest" description="Disordered" evidence="1">
    <location>
        <begin position="1"/>
        <end position="37"/>
    </location>
</feature>
<evidence type="ECO:0000256" key="1">
    <source>
        <dbReference type="SAM" id="MobiDB-lite"/>
    </source>
</evidence>
<dbReference type="InterPro" id="IPR021109">
    <property type="entry name" value="Peptidase_aspartic_dom_sf"/>
</dbReference>
<feature type="compositionally biased region" description="Polar residues" evidence="1">
    <location>
        <begin position="15"/>
        <end position="26"/>
    </location>
</feature>
<name>A0ABQ5FC72_9ASTR</name>
<comment type="caution">
    <text evidence="2">The sequence shown here is derived from an EMBL/GenBank/DDBJ whole genome shotgun (WGS) entry which is preliminary data.</text>
</comment>
<reference evidence="2" key="1">
    <citation type="journal article" date="2022" name="Int. J. Mol. Sci.">
        <title>Draft Genome of Tanacetum Coccineum: Genomic Comparison of Closely Related Tanacetum-Family Plants.</title>
        <authorList>
            <person name="Yamashiro T."/>
            <person name="Shiraishi A."/>
            <person name="Nakayama K."/>
            <person name="Satake H."/>
        </authorList>
    </citation>
    <scope>NUCLEOTIDE SEQUENCE</scope>
</reference>
<dbReference type="CDD" id="cd00303">
    <property type="entry name" value="retropepsin_like"/>
    <property type="match status" value="1"/>
</dbReference>
<keyword evidence="2" id="KW-0695">RNA-directed DNA polymerase</keyword>
<keyword evidence="2" id="KW-0808">Transferase</keyword>
<dbReference type="GO" id="GO:0003964">
    <property type="term" value="F:RNA-directed DNA polymerase activity"/>
    <property type="evidence" value="ECO:0007669"/>
    <property type="project" value="UniProtKB-KW"/>
</dbReference>
<keyword evidence="2" id="KW-0548">Nucleotidyltransferase</keyword>
<protein>
    <submittedName>
        <fullName evidence="2">Reverse transcriptase domain-containing protein</fullName>
    </submittedName>
</protein>
<evidence type="ECO:0000313" key="2">
    <source>
        <dbReference type="EMBL" id="GJT60866.1"/>
    </source>
</evidence>
<evidence type="ECO:0000313" key="3">
    <source>
        <dbReference type="Proteomes" id="UP001151760"/>
    </source>
</evidence>
<dbReference type="Gene3D" id="2.40.70.10">
    <property type="entry name" value="Acid Proteases"/>
    <property type="match status" value="1"/>
</dbReference>
<feature type="region of interest" description="Disordered" evidence="1">
    <location>
        <begin position="428"/>
        <end position="448"/>
    </location>
</feature>
<gene>
    <name evidence="2" type="ORF">Tco_1004399</name>
</gene>
<dbReference type="Proteomes" id="UP001151760">
    <property type="component" value="Unassembled WGS sequence"/>
</dbReference>
<feature type="region of interest" description="Disordered" evidence="1">
    <location>
        <begin position="507"/>
        <end position="576"/>
    </location>
</feature>
<organism evidence="2 3">
    <name type="scientific">Tanacetum coccineum</name>
    <dbReference type="NCBI Taxonomy" id="301880"/>
    <lineage>
        <taxon>Eukaryota</taxon>
        <taxon>Viridiplantae</taxon>
        <taxon>Streptophyta</taxon>
        <taxon>Embryophyta</taxon>
        <taxon>Tracheophyta</taxon>
        <taxon>Spermatophyta</taxon>
        <taxon>Magnoliopsida</taxon>
        <taxon>eudicotyledons</taxon>
        <taxon>Gunneridae</taxon>
        <taxon>Pentapetalae</taxon>
        <taxon>asterids</taxon>
        <taxon>campanulids</taxon>
        <taxon>Asterales</taxon>
        <taxon>Asteraceae</taxon>
        <taxon>Asteroideae</taxon>
        <taxon>Anthemideae</taxon>
        <taxon>Anthemidinae</taxon>
        <taxon>Tanacetum</taxon>
    </lineage>
</organism>
<dbReference type="PANTHER" id="PTHR15503">
    <property type="entry name" value="LDOC1 RELATED"/>
    <property type="match status" value="1"/>
</dbReference>
<keyword evidence="3" id="KW-1185">Reference proteome</keyword>
<dbReference type="PANTHER" id="PTHR15503:SF45">
    <property type="entry name" value="RNA-DIRECTED DNA POLYMERASE HOMOLOG"/>
    <property type="match status" value="1"/>
</dbReference>
<feature type="compositionally biased region" description="Basic and acidic residues" evidence="1">
    <location>
        <begin position="518"/>
        <end position="528"/>
    </location>
</feature>
<sequence>MIKNRKQYAGKPMLYTSSENVGPSRQEQQKQEASHQEVSTPSTLVFCHAYVDTFYNIEMADGNLVSINTVIKGCTLTLLIQPFEIDLKPIKLGSFDVVIGMDWLSKYRAKILCDEKVVHIPIDGETLIIRVMEKKSDEKKLEYIPVVKEFPDVFPEKIYLELSNQLQELTDRGLHVDPAKIKAVKNWTSPTTPIEVVCDCRVEAVTFIPYTLAINFPITVQKDVSRPSYSNMGDVFSSNFPNYVPPASPDYIPTSPGKTYSSASNTFGIVPLTSPTLSLFPDDPYMKALQAFYTEKSPIPSPIIIPPKTQEFFLPEGLLSPMQLSPSTPSQPQALEIGETSQKSAIKQEIPPERFEQIENGIEGLGKGTIIIQRDFDALAAELQQAHTQITKLRRKQIGSNHKISLARYRIAELAEVINDMETQAQAATMASASNPNRNTGPTGTPAVKTGNYKEFISCQPFYFNGTEGAVGLIRWFERTESVFSRSRCAEENKRKPNIAQRLMDQVTKHAPMQVSSDNKRKFDDRRTFNSNSRSNNNYRNTNNRYNNHRQQNRRQEAGRAYAVTSSESGRNEEDKRRGVDYVISKILGFYKECLELGPEYLTGVADEGEVT</sequence>
<proteinExistence type="predicted"/>
<feature type="compositionally biased region" description="Low complexity" evidence="1">
    <location>
        <begin position="529"/>
        <end position="546"/>
    </location>
</feature>
<dbReference type="InterPro" id="IPR032567">
    <property type="entry name" value="RTL1-rel"/>
</dbReference>
<dbReference type="Pfam" id="PF08284">
    <property type="entry name" value="RVP_2"/>
    <property type="match status" value="1"/>
</dbReference>
<accession>A0ABQ5FC72</accession>
<dbReference type="EMBL" id="BQNB010017237">
    <property type="protein sequence ID" value="GJT60866.1"/>
    <property type="molecule type" value="Genomic_DNA"/>
</dbReference>
<reference evidence="2" key="2">
    <citation type="submission" date="2022-01" db="EMBL/GenBank/DDBJ databases">
        <authorList>
            <person name="Yamashiro T."/>
            <person name="Shiraishi A."/>
            <person name="Satake H."/>
            <person name="Nakayama K."/>
        </authorList>
    </citation>
    <scope>NUCLEOTIDE SEQUENCE</scope>
</reference>